<proteinExistence type="predicted"/>
<protein>
    <submittedName>
        <fullName evidence="1">Uncharacterized protein</fullName>
    </submittedName>
</protein>
<dbReference type="Proteomes" id="UP000193411">
    <property type="component" value="Unassembled WGS sequence"/>
</dbReference>
<evidence type="ECO:0000313" key="1">
    <source>
        <dbReference type="EMBL" id="ORZ31357.1"/>
    </source>
</evidence>
<dbReference type="EMBL" id="MCFL01000061">
    <property type="protein sequence ID" value="ORZ31357.1"/>
    <property type="molecule type" value="Genomic_DNA"/>
</dbReference>
<sequence length="359" mass="40139">MGHVAVDRSLKRFATDSSMPLETLHTVLLGTVKYGSQSCPRHFARSGIAFSGNTFLPQLGSVLPPNPEESRYFRSHLGRELRYVAQGLPFMMVMIEERFPDRVWTVETWMVVAHICFIAKLLYRDSVPADTDNVLTFTVRGLMNLIVASQDEAIAALAVKPKFHLLLHADTFQTLFGPLKHSCATEREESRIGHTKSNIANSNGMRRHATWASVTPKSSSFATSLLADTILSTPNLYVQLTNHFTYQMADANEDFPDRGWEHWKAVTLSGKLVNAGASVVRKVEGEALPIFYMFYGVVQHSHDVDRCFAVVRPYNPRCPTRKTSSISALVHGTQYSHPSYALVTVSRITKRQSSSHLPS</sequence>
<reference evidence="1 2" key="1">
    <citation type="submission" date="2016-07" db="EMBL/GenBank/DDBJ databases">
        <title>Pervasive Adenine N6-methylation of Active Genes in Fungi.</title>
        <authorList>
            <consortium name="DOE Joint Genome Institute"/>
            <person name="Mondo S.J."/>
            <person name="Dannebaum R.O."/>
            <person name="Kuo R.C."/>
            <person name="Labutti K."/>
            <person name="Haridas S."/>
            <person name="Kuo A."/>
            <person name="Salamov A."/>
            <person name="Ahrendt S.R."/>
            <person name="Lipzen A."/>
            <person name="Sullivan W."/>
            <person name="Andreopoulos W.B."/>
            <person name="Clum A."/>
            <person name="Lindquist E."/>
            <person name="Daum C."/>
            <person name="Ramamoorthy G.K."/>
            <person name="Gryganskyi A."/>
            <person name="Culley D."/>
            <person name="Magnuson J.K."/>
            <person name="James T.Y."/>
            <person name="O'Malley M.A."/>
            <person name="Stajich J.E."/>
            <person name="Spatafora J.W."/>
            <person name="Visel A."/>
            <person name="Grigoriev I.V."/>
        </authorList>
    </citation>
    <scope>NUCLEOTIDE SEQUENCE [LARGE SCALE GENOMIC DNA]</scope>
    <source>
        <strain evidence="1 2">PL171</strain>
    </source>
</reference>
<comment type="caution">
    <text evidence="1">The sequence shown here is derived from an EMBL/GenBank/DDBJ whole genome shotgun (WGS) entry which is preliminary data.</text>
</comment>
<accession>A0A1Y2H9U8</accession>
<organism evidence="1 2">
    <name type="scientific">Catenaria anguillulae PL171</name>
    <dbReference type="NCBI Taxonomy" id="765915"/>
    <lineage>
        <taxon>Eukaryota</taxon>
        <taxon>Fungi</taxon>
        <taxon>Fungi incertae sedis</taxon>
        <taxon>Blastocladiomycota</taxon>
        <taxon>Blastocladiomycetes</taxon>
        <taxon>Blastocladiales</taxon>
        <taxon>Catenariaceae</taxon>
        <taxon>Catenaria</taxon>
    </lineage>
</organism>
<name>A0A1Y2H9U8_9FUNG</name>
<dbReference type="AlphaFoldDB" id="A0A1Y2H9U8"/>
<dbReference type="OrthoDB" id="2506088at2759"/>
<gene>
    <name evidence="1" type="ORF">BCR44DRAFT_1540230</name>
</gene>
<keyword evidence="2" id="KW-1185">Reference proteome</keyword>
<evidence type="ECO:0000313" key="2">
    <source>
        <dbReference type="Proteomes" id="UP000193411"/>
    </source>
</evidence>